<dbReference type="Proteomes" id="UP000274756">
    <property type="component" value="Unassembled WGS sequence"/>
</dbReference>
<accession>A0A0N4UQ98</accession>
<evidence type="ECO:0000256" key="2">
    <source>
        <dbReference type="ARBA" id="ARBA00007467"/>
    </source>
</evidence>
<evidence type="ECO:0000256" key="5">
    <source>
        <dbReference type="ARBA" id="ARBA00022989"/>
    </source>
</evidence>
<proteinExistence type="inferred from homology"/>
<evidence type="ECO:0000313" key="11">
    <source>
        <dbReference type="WBParaSite" id="DME_0001017401-mRNA-1"/>
    </source>
</evidence>
<dbReference type="GO" id="GO:0012505">
    <property type="term" value="C:endomembrane system"/>
    <property type="evidence" value="ECO:0007669"/>
    <property type="project" value="UniProtKB-SubCell"/>
</dbReference>
<organism evidence="9 11">
    <name type="scientific">Dracunculus medinensis</name>
    <name type="common">Guinea worm</name>
    <dbReference type="NCBI Taxonomy" id="318479"/>
    <lineage>
        <taxon>Eukaryota</taxon>
        <taxon>Metazoa</taxon>
        <taxon>Ecdysozoa</taxon>
        <taxon>Nematoda</taxon>
        <taxon>Chromadorea</taxon>
        <taxon>Rhabditida</taxon>
        <taxon>Spirurina</taxon>
        <taxon>Dracunculoidea</taxon>
        <taxon>Dracunculidae</taxon>
        <taxon>Dracunculus</taxon>
    </lineage>
</organism>
<evidence type="ECO:0000256" key="7">
    <source>
        <dbReference type="RuleBase" id="RU361113"/>
    </source>
</evidence>
<dbReference type="PANTHER" id="PTHR10981">
    <property type="entry name" value="BATTENIN"/>
    <property type="match status" value="1"/>
</dbReference>
<keyword evidence="7" id="KW-0458">Lysosome</keyword>
<evidence type="ECO:0000256" key="3">
    <source>
        <dbReference type="ARBA" id="ARBA00022448"/>
    </source>
</evidence>
<dbReference type="SUPFAM" id="SSF103473">
    <property type="entry name" value="MFS general substrate transporter"/>
    <property type="match status" value="1"/>
</dbReference>
<dbReference type="InterPro" id="IPR018460">
    <property type="entry name" value="Battenin_disease_Cln3_subgr"/>
</dbReference>
<feature type="transmembrane region" description="Helical" evidence="7">
    <location>
        <begin position="84"/>
        <end position="108"/>
    </location>
</feature>
<comment type="subcellular location">
    <subcellularLocation>
        <location evidence="1">Endomembrane system</location>
        <topology evidence="1">Multi-pass membrane protein</topology>
    </subcellularLocation>
    <subcellularLocation>
        <location evidence="7">Lysosome membrane</location>
        <topology evidence="7">Multi-pass membrane protein</topology>
    </subcellularLocation>
</comment>
<feature type="transmembrane region" description="Helical" evidence="7">
    <location>
        <begin position="232"/>
        <end position="250"/>
    </location>
</feature>
<feature type="transmembrane region" description="Helical" evidence="7">
    <location>
        <begin position="426"/>
        <end position="446"/>
    </location>
</feature>
<evidence type="ECO:0000256" key="1">
    <source>
        <dbReference type="ARBA" id="ARBA00004127"/>
    </source>
</evidence>
<keyword evidence="6 7" id="KW-0472">Membrane</keyword>
<evidence type="ECO:0000256" key="6">
    <source>
        <dbReference type="ARBA" id="ARBA00023136"/>
    </source>
</evidence>
<feature type="transmembrane region" description="Helical" evidence="7">
    <location>
        <begin position="383"/>
        <end position="405"/>
    </location>
</feature>
<feature type="transmembrane region" description="Helical" evidence="7">
    <location>
        <begin position="292"/>
        <end position="309"/>
    </location>
</feature>
<dbReference type="STRING" id="318479.A0A0N4UQ98"/>
<feature type="transmembrane region" description="Helical" evidence="7">
    <location>
        <begin position="140"/>
        <end position="164"/>
    </location>
</feature>
<dbReference type="PANTHER" id="PTHR10981:SF0">
    <property type="entry name" value="BATTENIN"/>
    <property type="match status" value="1"/>
</dbReference>
<sequence length="459" mass="51198">MLGMCNNFAYIIMLSSAKDILSADGNMLPSGNSTIFACEVRESAKRFKSSVGAVFLFEAISFSNFFNQMVFFKEVISSRKCSKISTGSVLLADILPALIVKIFAPFIMNRVPFGMRHLIVVALQATSFMLVANSKNVFDALFGVVLASAGSGLGEVTYLSLASFYHSYTITAWSSGTGGAGILGSFIYALFTDEHMLGFSPRDALLTMLVVPLIFSFAYWKLLILPPKIHRVYLLNPSTYIVSASSMFFANMTIERDHSSDDELAELIEDEEREHFSAPVSMLEKFAAAKPLFWFMMPLSIVYFAEYFINQGLVELLQFDCSHGFGLSWSTQYKWYQVLYQIGVFISRSSVECFEIPVKFLKFLPVLQMLNAAFFFWDAVKEFIPHVILVFIIIFYEGLLGGAAYANTFMAIHKLVSPERKEFSMAFVSMSDSFGIVCAGILAIPVHNFICNINNPGSI</sequence>
<evidence type="ECO:0000313" key="8">
    <source>
        <dbReference type="EMBL" id="VDN53711.1"/>
    </source>
</evidence>
<evidence type="ECO:0000256" key="4">
    <source>
        <dbReference type="ARBA" id="ARBA00022692"/>
    </source>
</evidence>
<keyword evidence="3" id="KW-0813">Transport</keyword>
<evidence type="ECO:0000313" key="10">
    <source>
        <dbReference type="Proteomes" id="UP000274756"/>
    </source>
</evidence>
<gene>
    <name evidence="8" type="ORF">DME_LOCUS3684</name>
</gene>
<dbReference type="GO" id="GO:0005765">
    <property type="term" value="C:lysosomal membrane"/>
    <property type="evidence" value="ECO:0007669"/>
    <property type="project" value="UniProtKB-SubCell"/>
</dbReference>
<comment type="similarity">
    <text evidence="2 7">Belongs to the battenin family.</text>
</comment>
<reference evidence="8 10" key="2">
    <citation type="submission" date="2018-11" db="EMBL/GenBank/DDBJ databases">
        <authorList>
            <consortium name="Pathogen Informatics"/>
        </authorList>
    </citation>
    <scope>NUCLEOTIDE SEQUENCE [LARGE SCALE GENOMIC DNA]</scope>
</reference>
<dbReference type="Proteomes" id="UP000038040">
    <property type="component" value="Unplaced"/>
</dbReference>
<dbReference type="GO" id="GO:0007040">
    <property type="term" value="P:lysosome organization"/>
    <property type="evidence" value="ECO:0007669"/>
    <property type="project" value="TreeGrafter"/>
</dbReference>
<dbReference type="PIRSF" id="PIRSF015974">
    <property type="entry name" value="CLN3_BTN1"/>
    <property type="match status" value="1"/>
</dbReference>
<keyword evidence="4 7" id="KW-0812">Transmembrane</keyword>
<dbReference type="WBParaSite" id="DME_0001017401-mRNA-1">
    <property type="protein sequence ID" value="DME_0001017401-mRNA-1"/>
    <property type="gene ID" value="DME_0001017401"/>
</dbReference>
<dbReference type="Pfam" id="PF02487">
    <property type="entry name" value="CLN3"/>
    <property type="match status" value="1"/>
</dbReference>
<dbReference type="PRINTS" id="PR01315">
    <property type="entry name" value="BATTENIN"/>
</dbReference>
<reference evidence="11" key="1">
    <citation type="submission" date="2017-02" db="UniProtKB">
        <authorList>
            <consortium name="WormBaseParasite"/>
        </authorList>
    </citation>
    <scope>IDENTIFICATION</scope>
</reference>
<evidence type="ECO:0000313" key="9">
    <source>
        <dbReference type="Proteomes" id="UP000038040"/>
    </source>
</evidence>
<protein>
    <recommendedName>
        <fullName evidence="7">Battenin</fullName>
    </recommendedName>
</protein>
<dbReference type="EMBL" id="UYYG01000168">
    <property type="protein sequence ID" value="VDN53711.1"/>
    <property type="molecule type" value="Genomic_DNA"/>
</dbReference>
<feature type="transmembrane region" description="Helical" evidence="7">
    <location>
        <begin position="203"/>
        <end position="220"/>
    </location>
</feature>
<feature type="transmembrane region" description="Helical" evidence="7">
    <location>
        <begin position="170"/>
        <end position="191"/>
    </location>
</feature>
<dbReference type="InterPro" id="IPR036259">
    <property type="entry name" value="MFS_trans_sf"/>
</dbReference>
<dbReference type="AlphaFoldDB" id="A0A0N4UQ98"/>
<dbReference type="GO" id="GO:0051453">
    <property type="term" value="P:regulation of intracellular pH"/>
    <property type="evidence" value="ECO:0007669"/>
    <property type="project" value="TreeGrafter"/>
</dbReference>
<keyword evidence="5 7" id="KW-1133">Transmembrane helix</keyword>
<dbReference type="InterPro" id="IPR003492">
    <property type="entry name" value="Battenin_disease_Cln3"/>
</dbReference>
<keyword evidence="10" id="KW-1185">Reference proteome</keyword>
<dbReference type="OrthoDB" id="5965864at2759"/>
<name>A0A0N4UQ98_DRAME</name>